<feature type="transmembrane region" description="Helical" evidence="1">
    <location>
        <begin position="125"/>
        <end position="147"/>
    </location>
</feature>
<keyword evidence="1" id="KW-0812">Transmembrane</keyword>
<feature type="transmembrane region" description="Helical" evidence="1">
    <location>
        <begin position="75"/>
        <end position="96"/>
    </location>
</feature>
<dbReference type="AlphaFoldDB" id="A0A2U8QRH4"/>
<feature type="transmembrane region" description="Helical" evidence="1">
    <location>
        <begin position="167"/>
        <end position="191"/>
    </location>
</feature>
<feature type="transmembrane region" description="Helical" evidence="1">
    <location>
        <begin position="37"/>
        <end position="55"/>
    </location>
</feature>
<proteinExistence type="predicted"/>
<name>A0A2U8QRH4_9FLAO</name>
<evidence type="ECO:0008006" key="4">
    <source>
        <dbReference type="Google" id="ProtNLM"/>
    </source>
</evidence>
<protein>
    <recommendedName>
        <fullName evidence="4">Beta-carotene 15,15'-monooxygenase</fullName>
    </recommendedName>
</protein>
<dbReference type="EMBL" id="CP029463">
    <property type="protein sequence ID" value="AWM12758.1"/>
    <property type="molecule type" value="Genomic_DNA"/>
</dbReference>
<keyword evidence="1" id="KW-0472">Membrane</keyword>
<gene>
    <name evidence="2" type="ORF">DI487_01965</name>
</gene>
<accession>A0A2U8QRH4</accession>
<evidence type="ECO:0000256" key="1">
    <source>
        <dbReference type="SAM" id="Phobius"/>
    </source>
</evidence>
<evidence type="ECO:0000313" key="2">
    <source>
        <dbReference type="EMBL" id="AWM12758.1"/>
    </source>
</evidence>
<dbReference type="RefSeq" id="WP_109568167.1">
    <property type="nucleotide sequence ID" value="NZ_CP029463.1"/>
</dbReference>
<reference evidence="2 3" key="1">
    <citation type="submission" date="2018-05" db="EMBL/GenBank/DDBJ databases">
        <title>Flavobacterium sp. MEBiC07310.</title>
        <authorList>
            <person name="Baek K."/>
        </authorList>
    </citation>
    <scope>NUCLEOTIDE SEQUENCE [LARGE SCALE GENOMIC DNA]</scope>
    <source>
        <strain evidence="2 3">MEBiC07310</strain>
    </source>
</reference>
<evidence type="ECO:0000313" key="3">
    <source>
        <dbReference type="Proteomes" id="UP000245429"/>
    </source>
</evidence>
<dbReference type="OrthoDB" id="709028at2"/>
<dbReference type="KEGG" id="fse:DI487_01965"/>
<sequence>MDELEILKRDWKNKEHSFKRISEKEIYAMLHKRSSSIVKWILVISIAEVLFWTTISILTADDDYFKTLKTYHLNTILPIISAVNYVVLIGFIYLFYKNYKTINAIDTVKQLMISILKTRKTVQYYVWYNLAMVFFSFILVFSFQFMYDPKINELLDSFSQNGGNSNTFYFFIFVIYFVVAIVFVGLIWLFYRLLYGILLKRLYNNYKELKKIDL</sequence>
<keyword evidence="1" id="KW-1133">Transmembrane helix</keyword>
<dbReference type="Proteomes" id="UP000245429">
    <property type="component" value="Chromosome"/>
</dbReference>
<keyword evidence="3" id="KW-1185">Reference proteome</keyword>
<organism evidence="2 3">
    <name type="scientific">Flavobacterium sediminis</name>
    <dbReference type="NCBI Taxonomy" id="2201181"/>
    <lineage>
        <taxon>Bacteria</taxon>
        <taxon>Pseudomonadati</taxon>
        <taxon>Bacteroidota</taxon>
        <taxon>Flavobacteriia</taxon>
        <taxon>Flavobacteriales</taxon>
        <taxon>Flavobacteriaceae</taxon>
        <taxon>Flavobacterium</taxon>
    </lineage>
</organism>